<keyword evidence="2 4" id="KW-0442">Lipid degradation</keyword>
<sequence>MLLICFNGLLCLAQPKGIGLVLSGGGARAMAHVGVLQIIDSAGLQVSYIAGTSMGAVVGAFYAMGYSGKQIEAIMRSVDWQAVSDNRIQRKKLSYFDRKQTDKYLLSLPITDKGISIPAGINYGYYILQTLSRLTVHYPGYQDFRKFPIPFVCTGTDIENGILKEFDEGIISDILRATTAFPSIFSPYEVDGRLYVDGGVMDNLPISLLKKRGVQFILASDVQNAAYTKEELNSINKILEQAATFASIRAYQDYICEAQMLLQPKVPEAGLLSFELMDRVIQEGRNVALRYWDTLVALAKIYPRAVPYQRELPPNDVIVSNIRVSGSADVDENYITAKLGFRKNTALSFDKIHDLMDQIYGRKNHEIIKYDLFPITDTSHALNFYFKPFKYNQYLRLGLHFDTDFGSAFLFSYYNKNLIFRNSFLNIDLVLGDNPRGNFTYFIDRGVIPMLGIRGRFNTFRSALWSNERPINFINYTDLSSDIFIQSILTKSISVTGGVQTEFFNLIPTQLDNPLIRNNLAYLNYFGQLHFDNLDQLFKPQKGAKVEIIARVLSRTERYQVFIKPTTVISGYYMQALGYGRVGMNLSFQSTISLGNNQFFPYRVFLGGLGNNYFQHIHKFAGYRFLELSGRQNAVLRGEFFFRTFPNQYFTFTYNVGKIGEEIPELITNEIIDGYAITYSVNTLLGPIELSLMGNSNSSRILGYISVGYWF</sequence>
<comment type="caution">
    <text evidence="6">The sequence shown here is derived from an EMBL/GenBank/DDBJ whole genome shotgun (WGS) entry which is preliminary data.</text>
</comment>
<evidence type="ECO:0000256" key="4">
    <source>
        <dbReference type="PROSITE-ProRule" id="PRU01161"/>
    </source>
</evidence>
<keyword evidence="1 4" id="KW-0378">Hydrolase</keyword>
<dbReference type="GO" id="GO:0016787">
    <property type="term" value="F:hydrolase activity"/>
    <property type="evidence" value="ECO:0007669"/>
    <property type="project" value="UniProtKB-UniRule"/>
</dbReference>
<keyword evidence="3 4" id="KW-0443">Lipid metabolism</keyword>
<feature type="short sequence motif" description="GXSXG" evidence="4">
    <location>
        <begin position="51"/>
        <end position="55"/>
    </location>
</feature>
<proteinExistence type="predicted"/>
<evidence type="ECO:0000256" key="3">
    <source>
        <dbReference type="ARBA" id="ARBA00023098"/>
    </source>
</evidence>
<reference evidence="6 7" key="1">
    <citation type="submission" date="2018-11" db="EMBL/GenBank/DDBJ databases">
        <title>Schleiferia aggregans sp. nov., a moderately thermophilic heterotrophic bacterium isolated from microbial mats at a terrestrial hot spring.</title>
        <authorList>
            <person name="Iino T."/>
            <person name="Ohkuma M."/>
            <person name="Haruta S."/>
        </authorList>
    </citation>
    <scope>NUCLEOTIDE SEQUENCE [LARGE SCALE GENOMIC DNA]</scope>
    <source>
        <strain evidence="6 7">LA</strain>
    </source>
</reference>
<dbReference type="InterPro" id="IPR016035">
    <property type="entry name" value="Acyl_Trfase/lysoPLipase"/>
</dbReference>
<dbReference type="EMBL" id="BHZE01000013">
    <property type="protein sequence ID" value="GCD77937.1"/>
    <property type="molecule type" value="Genomic_DNA"/>
</dbReference>
<gene>
    <name evidence="6" type="ORF">JCM31826_14190</name>
</gene>
<dbReference type="PANTHER" id="PTHR14226">
    <property type="entry name" value="NEUROPATHY TARGET ESTERASE/SWISS CHEESE D.MELANOGASTER"/>
    <property type="match status" value="1"/>
</dbReference>
<dbReference type="Gene3D" id="3.40.1090.10">
    <property type="entry name" value="Cytosolic phospholipase A2 catalytic domain"/>
    <property type="match status" value="2"/>
</dbReference>
<name>A0A401XLP9_9FLAO</name>
<accession>A0A401XLP9</accession>
<dbReference type="InterPro" id="IPR043864">
    <property type="entry name" value="Omp85-like_dom"/>
</dbReference>
<evidence type="ECO:0000256" key="2">
    <source>
        <dbReference type="ARBA" id="ARBA00022963"/>
    </source>
</evidence>
<dbReference type="InterPro" id="IPR050301">
    <property type="entry name" value="NTE"/>
</dbReference>
<dbReference type="CDD" id="cd07205">
    <property type="entry name" value="Pat_PNPLA6_PNPLA7_NTE1_like"/>
    <property type="match status" value="1"/>
</dbReference>
<feature type="active site" description="Nucleophile" evidence="4">
    <location>
        <position position="53"/>
    </location>
</feature>
<feature type="domain" description="PNPLA" evidence="5">
    <location>
        <begin position="20"/>
        <end position="210"/>
    </location>
</feature>
<evidence type="ECO:0000259" key="5">
    <source>
        <dbReference type="PROSITE" id="PS51635"/>
    </source>
</evidence>
<dbReference type="GO" id="GO:0016042">
    <property type="term" value="P:lipid catabolic process"/>
    <property type="evidence" value="ECO:0007669"/>
    <property type="project" value="UniProtKB-UniRule"/>
</dbReference>
<dbReference type="PROSITE" id="PS51635">
    <property type="entry name" value="PNPLA"/>
    <property type="match status" value="1"/>
</dbReference>
<feature type="active site" description="Proton acceptor" evidence="4">
    <location>
        <position position="197"/>
    </location>
</feature>
<feature type="short sequence motif" description="DGA/G" evidence="4">
    <location>
        <begin position="197"/>
        <end position="199"/>
    </location>
</feature>
<keyword evidence="7" id="KW-1185">Reference proteome</keyword>
<evidence type="ECO:0000313" key="7">
    <source>
        <dbReference type="Proteomes" id="UP000286715"/>
    </source>
</evidence>
<evidence type="ECO:0000256" key="1">
    <source>
        <dbReference type="ARBA" id="ARBA00022801"/>
    </source>
</evidence>
<dbReference type="SUPFAM" id="SSF52151">
    <property type="entry name" value="FabD/lysophospholipase-like"/>
    <property type="match status" value="1"/>
</dbReference>
<dbReference type="Proteomes" id="UP000286715">
    <property type="component" value="Unassembled WGS sequence"/>
</dbReference>
<dbReference type="InterPro" id="IPR002641">
    <property type="entry name" value="PNPLA_dom"/>
</dbReference>
<dbReference type="Pfam" id="PF01734">
    <property type="entry name" value="Patatin"/>
    <property type="match status" value="1"/>
</dbReference>
<comment type="caution">
    <text evidence="4">Lacks conserved residue(s) required for the propagation of feature annotation.</text>
</comment>
<dbReference type="AlphaFoldDB" id="A0A401XLP9"/>
<protein>
    <submittedName>
        <fullName evidence="6">Patatin</fullName>
    </submittedName>
</protein>
<organism evidence="6 7">
    <name type="scientific">Thermaurantimonas aggregans</name>
    <dbReference type="NCBI Taxonomy" id="2173829"/>
    <lineage>
        <taxon>Bacteria</taxon>
        <taxon>Pseudomonadati</taxon>
        <taxon>Bacteroidota</taxon>
        <taxon>Flavobacteriia</taxon>
        <taxon>Flavobacteriales</taxon>
        <taxon>Schleiferiaceae</taxon>
        <taxon>Thermaurantimonas</taxon>
    </lineage>
</organism>
<evidence type="ECO:0000313" key="6">
    <source>
        <dbReference type="EMBL" id="GCD77937.1"/>
    </source>
</evidence>
<dbReference type="PANTHER" id="PTHR14226:SF29">
    <property type="entry name" value="NEUROPATHY TARGET ESTERASE SWS"/>
    <property type="match status" value="1"/>
</dbReference>
<dbReference type="Pfam" id="PF19143">
    <property type="entry name" value="Omp85_2"/>
    <property type="match status" value="1"/>
</dbReference>